<accession>A0ABN2SL19</accession>
<name>A0ABN2SL19_9MICO</name>
<dbReference type="RefSeq" id="WP_344064836.1">
    <property type="nucleotide sequence ID" value="NZ_BAAAPU010000009.1"/>
</dbReference>
<protein>
    <recommendedName>
        <fullName evidence="3">DUF222 domain-containing protein</fullName>
    </recommendedName>
</protein>
<comment type="caution">
    <text evidence="1">The sequence shown here is derived from an EMBL/GenBank/DDBJ whole genome shotgun (WGS) entry which is preliminary data.</text>
</comment>
<proteinExistence type="predicted"/>
<gene>
    <name evidence="1" type="ORF">GCM10009817_32380</name>
</gene>
<dbReference type="SUPFAM" id="SSF140453">
    <property type="entry name" value="EsxAB dimer-like"/>
    <property type="match status" value="1"/>
</dbReference>
<evidence type="ECO:0008006" key="3">
    <source>
        <dbReference type="Google" id="ProtNLM"/>
    </source>
</evidence>
<dbReference type="EMBL" id="BAAAPU010000009">
    <property type="protein sequence ID" value="GAA1988333.1"/>
    <property type="molecule type" value="Genomic_DNA"/>
</dbReference>
<organism evidence="1 2">
    <name type="scientific">Terrabacter lapilli</name>
    <dbReference type="NCBI Taxonomy" id="436231"/>
    <lineage>
        <taxon>Bacteria</taxon>
        <taxon>Bacillati</taxon>
        <taxon>Actinomycetota</taxon>
        <taxon>Actinomycetes</taxon>
        <taxon>Micrococcales</taxon>
        <taxon>Intrasporangiaceae</taxon>
        <taxon>Terrabacter</taxon>
    </lineage>
</organism>
<sequence>MSRAEPGGHSAAAIPGEVALPLPSGDPQALRLAAGSLERAAACAGATTTVRGTLAPRLDAVWSGAAATAARDEADELGRRSRRVVEGLSPTARSLRTYAAALELAVTRVRSLQRQWDGLDAERALACLRLATLPDPSGVLAAHGIERARAEQALGRARLSRSYEQVLAELRGSGRRCAQLVAGVTDVVFPSAASPTGARVRSVVAGGLWFAEGAVAARASRDAALSDGVLVRRVIAASAAPDPSLDDAAVTQLAARVRAGAQDPVYAQTLLSELGADGLVSVLMAAGVARRGSGAHVDTVRDLLGGFGSLLLTATSHSTQAETDPRTREQLASGAALLADDLVAGLGRVHGGPEEARATGAWLLGQLLSGARAAGDGRRLPPRLARRAAAAAAAAEVAETRDADARLRHGTTLPAGGDDAFASWFDDASRTGDALHVLLDQVGDDPAEQAALLAEPLPDSAVAGEALANSRGDRLTVGEHLVRRWVTLEASGVESHPDLRLATDTDLRRLLQSVSSDASGGAAESRARVMLEVSRTSGHAMREASTTQIYSRATAPLEGHVADWLTAMRENVDRALAQSHPVPADEPSYAAATSRGMQPWLDAPELNAVVGTLAADTGMGLHAKDPGAAYNRLVETELRATRESVHAGHDAEPGVVRIGFFDQAASAELVALARRQDGLNRSALQSLAEAGHVVAEIRSGNLTGLASTVKTYVDGGTTRTAADDLVIAMVRSDVELAQTERDDSRRAELAARLTALTGGSTDVRSSLAAGARRGPALPSAEQLRTARHDEVEAAVMALRDERIQSVAESRMDGLKDRAGAPYPSHVIKAHSPVPDPSPGTSLTPGQAAERLRRSTPTGAALKADVLHRSGSWVLEDVPERGRVFPLVGGDGVERTLVQMPGSVNGVEGRFEWILEGDRITHQLFVRNGKITGVPIKP</sequence>
<evidence type="ECO:0000313" key="2">
    <source>
        <dbReference type="Proteomes" id="UP001500013"/>
    </source>
</evidence>
<evidence type="ECO:0000313" key="1">
    <source>
        <dbReference type="EMBL" id="GAA1988333.1"/>
    </source>
</evidence>
<reference evidence="1 2" key="1">
    <citation type="journal article" date="2019" name="Int. J. Syst. Evol. Microbiol.">
        <title>The Global Catalogue of Microorganisms (GCM) 10K type strain sequencing project: providing services to taxonomists for standard genome sequencing and annotation.</title>
        <authorList>
            <consortium name="The Broad Institute Genomics Platform"/>
            <consortium name="The Broad Institute Genome Sequencing Center for Infectious Disease"/>
            <person name="Wu L."/>
            <person name="Ma J."/>
        </authorList>
    </citation>
    <scope>NUCLEOTIDE SEQUENCE [LARGE SCALE GENOMIC DNA]</scope>
    <source>
        <strain evidence="1 2">JCM 15628</strain>
    </source>
</reference>
<dbReference type="InterPro" id="IPR036689">
    <property type="entry name" value="ESAT-6-like_sf"/>
</dbReference>
<keyword evidence="2" id="KW-1185">Reference proteome</keyword>
<dbReference type="Proteomes" id="UP001500013">
    <property type="component" value="Unassembled WGS sequence"/>
</dbReference>